<dbReference type="RefSeq" id="WP_359805715.1">
    <property type="nucleotide sequence ID" value="NZ_JBEXZO010000028.1"/>
</dbReference>
<dbReference type="EMBL" id="JBEXZR010000010">
    <property type="protein sequence ID" value="MEU0708409.1"/>
    <property type="molecule type" value="Genomic_DNA"/>
</dbReference>
<protein>
    <submittedName>
        <fullName evidence="2">GNAT family N-acetyltransferase</fullName>
    </submittedName>
</protein>
<evidence type="ECO:0000313" key="3">
    <source>
        <dbReference type="Proteomes" id="UP001550378"/>
    </source>
</evidence>
<dbReference type="InterPro" id="IPR016181">
    <property type="entry name" value="Acyl_CoA_acyltransferase"/>
</dbReference>
<name>A0ABV2W4F1_9ACTN</name>
<feature type="domain" description="N-acetyltransferase" evidence="1">
    <location>
        <begin position="12"/>
        <end position="182"/>
    </location>
</feature>
<evidence type="ECO:0000259" key="1">
    <source>
        <dbReference type="PROSITE" id="PS51186"/>
    </source>
</evidence>
<comment type="caution">
    <text evidence="2">The sequence shown here is derived from an EMBL/GenBank/DDBJ whole genome shotgun (WGS) entry which is preliminary data.</text>
</comment>
<dbReference type="InterPro" id="IPR000182">
    <property type="entry name" value="GNAT_dom"/>
</dbReference>
<organism evidence="2 3">
    <name type="scientific">Streptomyces lavendulocolor</name>
    <dbReference type="NCBI Taxonomy" id="67316"/>
    <lineage>
        <taxon>Bacteria</taxon>
        <taxon>Bacillati</taxon>
        <taxon>Actinomycetota</taxon>
        <taxon>Actinomycetes</taxon>
        <taxon>Kitasatosporales</taxon>
        <taxon>Streptomycetaceae</taxon>
        <taxon>Streptomyces</taxon>
    </lineage>
</organism>
<dbReference type="Pfam" id="PF00583">
    <property type="entry name" value="Acetyltransf_1"/>
    <property type="match status" value="1"/>
</dbReference>
<dbReference type="PROSITE" id="PS51186">
    <property type="entry name" value="GNAT"/>
    <property type="match status" value="1"/>
</dbReference>
<reference evidence="2 3" key="1">
    <citation type="submission" date="2024-06" db="EMBL/GenBank/DDBJ databases">
        <title>The Natural Products Discovery Center: Release of the First 8490 Sequenced Strains for Exploring Actinobacteria Biosynthetic Diversity.</title>
        <authorList>
            <person name="Kalkreuter E."/>
            <person name="Kautsar S.A."/>
            <person name="Yang D."/>
            <person name="Bader C.D."/>
            <person name="Teijaro C.N."/>
            <person name="Fluegel L."/>
            <person name="Davis C.M."/>
            <person name="Simpson J.R."/>
            <person name="Lauterbach L."/>
            <person name="Steele A.D."/>
            <person name="Gui C."/>
            <person name="Meng S."/>
            <person name="Li G."/>
            <person name="Viehrig K."/>
            <person name="Ye F."/>
            <person name="Su P."/>
            <person name="Kiefer A.F."/>
            <person name="Nichols A."/>
            <person name="Cepeda A.J."/>
            <person name="Yan W."/>
            <person name="Fan B."/>
            <person name="Jiang Y."/>
            <person name="Adhikari A."/>
            <person name="Zheng C.-J."/>
            <person name="Schuster L."/>
            <person name="Cowan T.M."/>
            <person name="Smanski M.J."/>
            <person name="Chevrette M.G."/>
            <person name="De Carvalho L.P.S."/>
            <person name="Shen B."/>
        </authorList>
    </citation>
    <scope>NUCLEOTIDE SEQUENCE [LARGE SCALE GENOMIC DNA]</scope>
    <source>
        <strain evidence="2 3">NPDC006337</strain>
    </source>
</reference>
<gene>
    <name evidence="2" type="ORF">ABZ508_13730</name>
</gene>
<sequence length="212" mass="23349">MPAPTTLTDTDIRVRTATPEDGDTLVDLISLVDLQLRADEVPGALAPMRHALTHSDDGPLSHRRNHFLIAENSEGVPVGAITCGFAKWMSDPNRSPKILRRRIVERISTVHGLAVVPAYRNRGIARTLLQHAEETFRDAGYTVLTLRHDRSLTKFYGRLGYISHNRLSLKLPTGELLSIADRGWKHAFKVLSPTASITTVQGMPTITGALSD</sequence>
<keyword evidence="3" id="KW-1185">Reference proteome</keyword>
<evidence type="ECO:0000313" key="2">
    <source>
        <dbReference type="EMBL" id="MEU0708409.1"/>
    </source>
</evidence>
<dbReference type="SUPFAM" id="SSF55729">
    <property type="entry name" value="Acyl-CoA N-acyltransferases (Nat)"/>
    <property type="match status" value="1"/>
</dbReference>
<accession>A0ABV2W4F1</accession>
<proteinExistence type="predicted"/>
<dbReference type="PANTHER" id="PTHR43072">
    <property type="entry name" value="N-ACETYLTRANSFERASE"/>
    <property type="match status" value="1"/>
</dbReference>
<dbReference type="CDD" id="cd04301">
    <property type="entry name" value="NAT_SF"/>
    <property type="match status" value="1"/>
</dbReference>
<dbReference type="Gene3D" id="3.40.630.30">
    <property type="match status" value="1"/>
</dbReference>
<dbReference type="Proteomes" id="UP001550378">
    <property type="component" value="Unassembled WGS sequence"/>
</dbReference>